<feature type="compositionally biased region" description="Pro residues" evidence="4">
    <location>
        <begin position="429"/>
        <end position="442"/>
    </location>
</feature>
<protein>
    <recommendedName>
        <fullName evidence="5">Homeobox domain-containing protein</fullName>
    </recommendedName>
</protein>
<feature type="compositionally biased region" description="Polar residues" evidence="4">
    <location>
        <begin position="205"/>
        <end position="214"/>
    </location>
</feature>
<dbReference type="SUPFAM" id="SSF46689">
    <property type="entry name" value="Homeodomain-like"/>
    <property type="match status" value="1"/>
</dbReference>
<evidence type="ECO:0000259" key="5">
    <source>
        <dbReference type="PROSITE" id="PS50071"/>
    </source>
</evidence>
<dbReference type="Pfam" id="PF00046">
    <property type="entry name" value="Homeodomain"/>
    <property type="match status" value="1"/>
</dbReference>
<evidence type="ECO:0000256" key="3">
    <source>
        <dbReference type="RuleBase" id="RU000682"/>
    </source>
</evidence>
<feature type="domain" description="Homeobox" evidence="5">
    <location>
        <begin position="40"/>
        <end position="101"/>
    </location>
</feature>
<dbReference type="InterPro" id="IPR009057">
    <property type="entry name" value="Homeodomain-like_sf"/>
</dbReference>
<dbReference type="PROSITE" id="PS50071">
    <property type="entry name" value="HOMEOBOX_2"/>
    <property type="match status" value="1"/>
</dbReference>
<dbReference type="AlphaFoldDB" id="A0A4P9XX65"/>
<feature type="compositionally biased region" description="Pro residues" evidence="4">
    <location>
        <begin position="371"/>
        <end position="382"/>
    </location>
</feature>
<dbReference type="PANTHER" id="PTHR24329">
    <property type="entry name" value="HOMEOBOX PROTEIN ARISTALESS"/>
    <property type="match status" value="1"/>
</dbReference>
<reference evidence="7" key="1">
    <citation type="journal article" date="2018" name="Nat. Microbiol.">
        <title>Leveraging single-cell genomics to expand the fungal tree of life.</title>
        <authorList>
            <person name="Ahrendt S.R."/>
            <person name="Quandt C.A."/>
            <person name="Ciobanu D."/>
            <person name="Clum A."/>
            <person name="Salamov A."/>
            <person name="Andreopoulos B."/>
            <person name="Cheng J.F."/>
            <person name="Woyke T."/>
            <person name="Pelin A."/>
            <person name="Henrissat B."/>
            <person name="Reynolds N.K."/>
            <person name="Benny G.L."/>
            <person name="Smith M.E."/>
            <person name="James T.Y."/>
            <person name="Grigoriev I.V."/>
        </authorList>
    </citation>
    <scope>NUCLEOTIDE SEQUENCE [LARGE SCALE GENOMIC DNA]</scope>
    <source>
        <strain evidence="7">RSA 1356</strain>
    </source>
</reference>
<dbReference type="GO" id="GO:0000981">
    <property type="term" value="F:DNA-binding transcription factor activity, RNA polymerase II-specific"/>
    <property type="evidence" value="ECO:0007669"/>
    <property type="project" value="TreeGrafter"/>
</dbReference>
<dbReference type="OrthoDB" id="6159439at2759"/>
<evidence type="ECO:0000256" key="4">
    <source>
        <dbReference type="SAM" id="MobiDB-lite"/>
    </source>
</evidence>
<dbReference type="EMBL" id="KZ992431">
    <property type="protein sequence ID" value="RKP10955.1"/>
    <property type="molecule type" value="Genomic_DNA"/>
</dbReference>
<feature type="region of interest" description="Disordered" evidence="4">
    <location>
        <begin position="204"/>
        <end position="236"/>
    </location>
</feature>
<dbReference type="InterPro" id="IPR050649">
    <property type="entry name" value="Paired_Homeobox_TFs"/>
</dbReference>
<proteinExistence type="predicted"/>
<gene>
    <name evidence="6" type="ORF">THASP1DRAFT_21404</name>
</gene>
<keyword evidence="2 3" id="KW-0371">Homeobox</keyword>
<name>A0A4P9XX65_9FUNG</name>
<comment type="subcellular location">
    <subcellularLocation>
        <location evidence="1 2 3">Nucleus</location>
    </subcellularLocation>
</comment>
<dbReference type="GO" id="GO:0000977">
    <property type="term" value="F:RNA polymerase II transcription regulatory region sequence-specific DNA binding"/>
    <property type="evidence" value="ECO:0007669"/>
    <property type="project" value="TreeGrafter"/>
</dbReference>
<accession>A0A4P9XX65</accession>
<dbReference type="Proteomes" id="UP000271241">
    <property type="component" value="Unassembled WGS sequence"/>
</dbReference>
<feature type="compositionally biased region" description="Basic residues" evidence="4">
    <location>
        <begin position="478"/>
        <end position="494"/>
    </location>
</feature>
<dbReference type="CDD" id="cd00086">
    <property type="entry name" value="homeodomain"/>
    <property type="match status" value="1"/>
</dbReference>
<feature type="DNA-binding region" description="Homeobox" evidence="2">
    <location>
        <begin position="42"/>
        <end position="102"/>
    </location>
</feature>
<dbReference type="GO" id="GO:0005634">
    <property type="term" value="C:nucleus"/>
    <property type="evidence" value="ECO:0007669"/>
    <property type="project" value="UniProtKB-SubCell"/>
</dbReference>
<evidence type="ECO:0000256" key="2">
    <source>
        <dbReference type="PROSITE-ProRule" id="PRU00108"/>
    </source>
</evidence>
<feature type="region of interest" description="Disordered" evidence="4">
    <location>
        <begin position="409"/>
        <end position="496"/>
    </location>
</feature>
<keyword evidence="2 3" id="KW-0539">Nucleus</keyword>
<dbReference type="PANTHER" id="PTHR24329:SF543">
    <property type="entry name" value="FI01017P-RELATED"/>
    <property type="match status" value="1"/>
</dbReference>
<evidence type="ECO:0000256" key="1">
    <source>
        <dbReference type="ARBA" id="ARBA00004123"/>
    </source>
</evidence>
<feature type="region of interest" description="Disordered" evidence="4">
    <location>
        <begin position="365"/>
        <end position="388"/>
    </location>
</feature>
<dbReference type="SMART" id="SM00389">
    <property type="entry name" value="HOX"/>
    <property type="match status" value="1"/>
</dbReference>
<evidence type="ECO:0000313" key="6">
    <source>
        <dbReference type="EMBL" id="RKP10955.1"/>
    </source>
</evidence>
<feature type="compositionally biased region" description="Low complexity" evidence="4">
    <location>
        <begin position="223"/>
        <end position="232"/>
    </location>
</feature>
<dbReference type="InterPro" id="IPR001356">
    <property type="entry name" value="HD"/>
</dbReference>
<sequence>MPPTAVQQPHYHQAMAHQHGQQSVDALTTVSEDDMMMQDDDPAQRRRRISPAQLAVLRRVYNERTKYPVVALRNELAEKLGLRPRMVQVWFQNQRQQEATKRREGERDRERRAIEREHVRMHGMDVVGRAHMEHPHTVAAAAAAIAAAERAATAESVITICDGSRRPPPLARAPDGRIMRGFSLPTGFAITDVFRPWSTDCPPTWRNSEAPSAKNTRRRRRVTVSGSTTSPSAHTAFGIGSSIRRELSRERQPLDDLPMGALNAGVRRRPRRASGPARPAWADHLPADASMPTLAAAALSTPSPLSGASHSPATNMDHNGSYFPPGYACRAPSSLPPLPPPMPAAAGYAMSPSMASVVPPSVCTDPHCRSCPPPPPPPPPAAHAPHRYDDEAPCTGPCCRPTMPPAAHSPTYSTSYPPPHLGHHHRHMPPPPPPHYSPPPPRVGGSPGASHALPSMSTLSSALPPVAGYDPAPASPVRHPHHHHHEHYTPHGRPRSYTQPCPCCPPSYSVNVPAGAQ</sequence>
<keyword evidence="7" id="KW-1185">Reference proteome</keyword>
<organism evidence="6 7">
    <name type="scientific">Thamnocephalis sphaerospora</name>
    <dbReference type="NCBI Taxonomy" id="78915"/>
    <lineage>
        <taxon>Eukaryota</taxon>
        <taxon>Fungi</taxon>
        <taxon>Fungi incertae sedis</taxon>
        <taxon>Zoopagomycota</taxon>
        <taxon>Zoopagomycotina</taxon>
        <taxon>Zoopagomycetes</taxon>
        <taxon>Zoopagales</taxon>
        <taxon>Sigmoideomycetaceae</taxon>
        <taxon>Thamnocephalis</taxon>
    </lineage>
</organism>
<dbReference type="Gene3D" id="1.10.10.60">
    <property type="entry name" value="Homeodomain-like"/>
    <property type="match status" value="1"/>
</dbReference>
<keyword evidence="2 3" id="KW-0238">DNA-binding</keyword>
<evidence type="ECO:0000313" key="7">
    <source>
        <dbReference type="Proteomes" id="UP000271241"/>
    </source>
</evidence>
<dbReference type="STRING" id="78915.A0A4P9XX65"/>